<dbReference type="EMBL" id="RBAL01000001">
    <property type="protein sequence ID" value="RKN47226.1"/>
    <property type="molecule type" value="Genomic_DNA"/>
</dbReference>
<evidence type="ECO:0008006" key="3">
    <source>
        <dbReference type="Google" id="ProtNLM"/>
    </source>
</evidence>
<sequence length="217" mass="23247">MLELVGERLAEIRAGLPPEEFERFRLALDELAAAGADAVAARRAALGIGRALLSLPLDSPLRAAVADRPRLATGAGDAPTLVAERAREVLRRLAAQAPSPEEIVARARRRLLAAPARSEAELDPRTAADPLAAGLIRLTDAERGARYPDFQFDPGGGPRPVVRRVNRMLLAEQDPWGAADWWLGANRWLGGVPAELIGRVPDELLAEAAQVLVEGEC</sequence>
<proteinExistence type="predicted"/>
<evidence type="ECO:0000313" key="2">
    <source>
        <dbReference type="Proteomes" id="UP000272474"/>
    </source>
</evidence>
<comment type="caution">
    <text evidence="1">The sequence shown here is derived from an EMBL/GenBank/DDBJ whole genome shotgun (WGS) entry which is preliminary data.</text>
</comment>
<dbReference type="AlphaFoldDB" id="A0A3A9ZJ30"/>
<gene>
    <name evidence="1" type="ORF">D7294_00175</name>
</gene>
<reference evidence="1 2" key="1">
    <citation type="journal article" date="2014" name="Int. J. Syst. Evol. Microbiol.">
        <title>Streptomyces hoynatensis sp. nov., isolated from deep marine sediment.</title>
        <authorList>
            <person name="Veyisoglu A."/>
            <person name="Sahin N."/>
        </authorList>
    </citation>
    <scope>NUCLEOTIDE SEQUENCE [LARGE SCALE GENOMIC DNA]</scope>
    <source>
        <strain evidence="1 2">KCTC 29097</strain>
    </source>
</reference>
<keyword evidence="2" id="KW-1185">Reference proteome</keyword>
<protein>
    <recommendedName>
        <fullName evidence="3">DUF2384 domain-containing protein</fullName>
    </recommendedName>
</protein>
<dbReference type="OrthoDB" id="3629757at2"/>
<evidence type="ECO:0000313" key="1">
    <source>
        <dbReference type="EMBL" id="RKN47226.1"/>
    </source>
</evidence>
<accession>A0A3A9ZJ30</accession>
<organism evidence="1 2">
    <name type="scientific">Streptomyces hoynatensis</name>
    <dbReference type="NCBI Taxonomy" id="1141874"/>
    <lineage>
        <taxon>Bacteria</taxon>
        <taxon>Bacillati</taxon>
        <taxon>Actinomycetota</taxon>
        <taxon>Actinomycetes</taxon>
        <taxon>Kitasatosporales</taxon>
        <taxon>Streptomycetaceae</taxon>
        <taxon>Streptomyces</taxon>
    </lineage>
</organism>
<dbReference type="Proteomes" id="UP000272474">
    <property type="component" value="Unassembled WGS sequence"/>
</dbReference>
<name>A0A3A9ZJ30_9ACTN</name>